<gene>
    <name evidence="4" type="ORF">B1526_0581</name>
</gene>
<evidence type="ECO:0000313" key="5">
    <source>
        <dbReference type="Proteomes" id="UP000218399"/>
    </source>
</evidence>
<dbReference type="RefSeq" id="WP_095614601.1">
    <property type="nucleotide sequence ID" value="NZ_MVOH01000006.1"/>
</dbReference>
<sequence length="553" mass="59813">MTSAAASAPAPTGSAAASGTPASKGKELAKLSYFYGPGFADMVRLARTVLDNIREDLAITATTTRRWIRNQCDAGGWIRTILAWLIVAAEFLYWMSTAVAQLFAGATFCLFMLLPQMVLFCILEAVMLLFGAIVAGLDSIVTHVRHISYVCESCHARFTLPVYVCADCGAKHCVLKPNRYGALRHVCTCGKKLSSTVLRPSRAKLEAICPNCWESGIETPLTNAVNRTIVIPVVGGESSGKTALITAFTTDLINTRSAARGLTATPDGVDKQTMYATMSADYTSGTVAKTATQQNAANASAFSMSFFLSGPKLNPERRIQLVDIAGETFVNNAENEQQLQYRDADALVLVIDPMSLPAARSRFGASLDAGDSGTISSARAEDVLTALNNNLRAAAQLDRHGRLDMPIAVVLSKMDESQHLLDRFGDPAVSAMKGLDAQRYGDWFDDMDFLCRQYLYDMDMGDIVDSITQTFPNNRFFAVSAIGHTAGDGRGFKPKYVDDVIDWILRHKDPSLADALGARRFSNAKLPIVEPAVGLYDTMFARTSVASETNAAI</sequence>
<feature type="domain" description="Double-GTPase 2" evidence="3">
    <location>
        <begin position="229"/>
        <end position="418"/>
    </location>
</feature>
<evidence type="ECO:0000256" key="2">
    <source>
        <dbReference type="SAM" id="Phobius"/>
    </source>
</evidence>
<proteinExistence type="predicted"/>
<dbReference type="GO" id="GO:0051213">
    <property type="term" value="F:dioxygenase activity"/>
    <property type="evidence" value="ECO:0007669"/>
    <property type="project" value="UniProtKB-KW"/>
</dbReference>
<dbReference type="Gene3D" id="3.40.50.300">
    <property type="entry name" value="P-loop containing nucleotide triphosphate hydrolases"/>
    <property type="match status" value="1"/>
</dbReference>
<keyword evidence="4" id="KW-0560">Oxidoreductase</keyword>
<comment type="caution">
    <text evidence="4">The sequence shown here is derived from an EMBL/GenBank/DDBJ whole genome shotgun (WGS) entry which is preliminary data.</text>
</comment>
<keyword evidence="5" id="KW-1185">Reference proteome</keyword>
<protein>
    <submittedName>
        <fullName evidence="4">Aromatic ring-opening dioxygenase LigA</fullName>
    </submittedName>
</protein>
<keyword evidence="2" id="KW-0812">Transmembrane</keyword>
<dbReference type="InterPro" id="IPR045528">
    <property type="entry name" value="DO-GTPase2"/>
</dbReference>
<dbReference type="OrthoDB" id="2990125at2"/>
<dbReference type="SUPFAM" id="SSF52540">
    <property type="entry name" value="P-loop containing nucleoside triphosphate hydrolases"/>
    <property type="match status" value="1"/>
</dbReference>
<feature type="transmembrane region" description="Helical" evidence="2">
    <location>
        <begin position="102"/>
        <end position="135"/>
    </location>
</feature>
<name>A0A2A2EHH9_9BIFI</name>
<feature type="region of interest" description="Disordered" evidence="1">
    <location>
        <begin position="1"/>
        <end position="22"/>
    </location>
</feature>
<evidence type="ECO:0000259" key="3">
    <source>
        <dbReference type="Pfam" id="PF19993"/>
    </source>
</evidence>
<evidence type="ECO:0000256" key="1">
    <source>
        <dbReference type="SAM" id="MobiDB-lite"/>
    </source>
</evidence>
<organism evidence="4 5">
    <name type="scientific">Bifidobacterium criceti</name>
    <dbReference type="NCBI Taxonomy" id="1960969"/>
    <lineage>
        <taxon>Bacteria</taxon>
        <taxon>Bacillati</taxon>
        <taxon>Actinomycetota</taxon>
        <taxon>Actinomycetes</taxon>
        <taxon>Bifidobacteriales</taxon>
        <taxon>Bifidobacteriaceae</taxon>
        <taxon>Bifidobacterium</taxon>
    </lineage>
</organism>
<dbReference type="Pfam" id="PF19993">
    <property type="entry name" value="DO-GTPase2"/>
    <property type="match status" value="1"/>
</dbReference>
<evidence type="ECO:0000313" key="4">
    <source>
        <dbReference type="EMBL" id="PAU68396.1"/>
    </source>
</evidence>
<dbReference type="InterPro" id="IPR027417">
    <property type="entry name" value="P-loop_NTPase"/>
</dbReference>
<dbReference type="EMBL" id="MVOH01000006">
    <property type="protein sequence ID" value="PAU68396.1"/>
    <property type="molecule type" value="Genomic_DNA"/>
</dbReference>
<accession>A0A2A2EHH9</accession>
<keyword evidence="2" id="KW-1133">Transmembrane helix</keyword>
<feature type="transmembrane region" description="Helical" evidence="2">
    <location>
        <begin position="76"/>
        <end position="96"/>
    </location>
</feature>
<keyword evidence="4" id="KW-0223">Dioxygenase</keyword>
<reference evidence="4 5" key="1">
    <citation type="journal article" date="2017" name="ISME J.">
        <title>Unveiling bifidobacterial biogeography across the mammalian branch of the tree of life.</title>
        <authorList>
            <person name="Milani C."/>
            <person name="Mangifesta M."/>
            <person name="Mancabelli L."/>
            <person name="Lugli G.A."/>
            <person name="James K."/>
            <person name="Duranti S."/>
            <person name="Turroni F."/>
            <person name="Ferrario C."/>
            <person name="Ossiprandi M.C."/>
            <person name="van Sinderen D."/>
            <person name="Ventura M."/>
        </authorList>
    </citation>
    <scope>NUCLEOTIDE SEQUENCE [LARGE SCALE GENOMIC DNA]</scope>
    <source>
        <strain evidence="5">Ham19E</strain>
    </source>
</reference>
<dbReference type="Proteomes" id="UP000218399">
    <property type="component" value="Unassembled WGS sequence"/>
</dbReference>
<keyword evidence="2" id="KW-0472">Membrane</keyword>
<dbReference type="AlphaFoldDB" id="A0A2A2EHH9"/>